<keyword evidence="2" id="KW-0732">Signal</keyword>
<gene>
    <name evidence="3" type="ORF">SHK19_14245</name>
</gene>
<evidence type="ECO:0000256" key="2">
    <source>
        <dbReference type="SAM" id="SignalP"/>
    </source>
</evidence>
<dbReference type="EMBL" id="CP141059">
    <property type="protein sequence ID" value="WQQ25122.1"/>
    <property type="molecule type" value="Genomic_DNA"/>
</dbReference>
<dbReference type="PROSITE" id="PS51257">
    <property type="entry name" value="PROKAR_LIPOPROTEIN"/>
    <property type="match status" value="1"/>
</dbReference>
<feature type="compositionally biased region" description="Low complexity" evidence="1">
    <location>
        <begin position="30"/>
        <end position="41"/>
    </location>
</feature>
<accession>A0ABZ0ZLC9</accession>
<evidence type="ECO:0000256" key="1">
    <source>
        <dbReference type="SAM" id="MobiDB-lite"/>
    </source>
</evidence>
<keyword evidence="4" id="KW-1185">Reference proteome</keyword>
<dbReference type="Proteomes" id="UP001327225">
    <property type="component" value="Chromosome"/>
</dbReference>
<sequence>MKSLVACFAMLLVGCSSGGASGGPRDAADTDATTPAAATQDSSEPDSATPVSDQLSRDLLRLRPTATRRWPVSRPASCRRFDAVEHRRSVILVPQIDLSCVQALRLDSVAIVIAPRDRLPRGRLDGTLTVRDSRARLFRIVERANAFQVAIVRIEDPRSTMVIMRGSGSNGPSIEELVNSLP</sequence>
<name>A0ABZ0ZLC9_9ACTN</name>
<reference evidence="4" key="1">
    <citation type="submission" date="2023-12" db="EMBL/GenBank/DDBJ databases">
        <title>Novel species in genus Nocardioides.</title>
        <authorList>
            <person name="Zhou H."/>
        </authorList>
    </citation>
    <scope>NUCLEOTIDE SEQUENCE [LARGE SCALE GENOMIC DNA]</scope>
    <source>
        <strain evidence="4">HM61</strain>
    </source>
</reference>
<dbReference type="RefSeq" id="WP_322936617.1">
    <property type="nucleotide sequence ID" value="NZ_CP141059.1"/>
</dbReference>
<evidence type="ECO:0000313" key="3">
    <source>
        <dbReference type="EMBL" id="WQQ25122.1"/>
    </source>
</evidence>
<proteinExistence type="predicted"/>
<evidence type="ECO:0000313" key="4">
    <source>
        <dbReference type="Proteomes" id="UP001327225"/>
    </source>
</evidence>
<protein>
    <submittedName>
        <fullName evidence="3">Uncharacterized protein</fullName>
    </submittedName>
</protein>
<feature type="region of interest" description="Disordered" evidence="1">
    <location>
        <begin position="20"/>
        <end position="53"/>
    </location>
</feature>
<feature type="signal peptide" evidence="2">
    <location>
        <begin position="1"/>
        <end position="22"/>
    </location>
</feature>
<feature type="chain" id="PRO_5045820270" evidence="2">
    <location>
        <begin position="23"/>
        <end position="182"/>
    </location>
</feature>
<organism evidence="3 4">
    <name type="scientific">Nocardioides bizhenqiangii</name>
    <dbReference type="NCBI Taxonomy" id="3095076"/>
    <lineage>
        <taxon>Bacteria</taxon>
        <taxon>Bacillati</taxon>
        <taxon>Actinomycetota</taxon>
        <taxon>Actinomycetes</taxon>
        <taxon>Propionibacteriales</taxon>
        <taxon>Nocardioidaceae</taxon>
        <taxon>Nocardioides</taxon>
    </lineage>
</organism>